<accession>A0ACC2DZ38</accession>
<proteinExistence type="predicted"/>
<keyword evidence="2" id="KW-1185">Reference proteome</keyword>
<name>A0ACC2DZ38_DIPCM</name>
<dbReference type="EMBL" id="CM055095">
    <property type="protein sequence ID" value="KAJ7559462.1"/>
    <property type="molecule type" value="Genomic_DNA"/>
</dbReference>
<protein>
    <submittedName>
        <fullName evidence="1">Uncharacterized protein</fullName>
    </submittedName>
</protein>
<reference evidence="2" key="1">
    <citation type="journal article" date="2024" name="Proc. Natl. Acad. Sci. U.S.A.">
        <title>Extraordinary preservation of gene collinearity over three hundred million years revealed in homosporous lycophytes.</title>
        <authorList>
            <person name="Li C."/>
            <person name="Wickell D."/>
            <person name="Kuo L.Y."/>
            <person name="Chen X."/>
            <person name="Nie B."/>
            <person name="Liao X."/>
            <person name="Peng D."/>
            <person name="Ji J."/>
            <person name="Jenkins J."/>
            <person name="Williams M."/>
            <person name="Shu S."/>
            <person name="Plott C."/>
            <person name="Barry K."/>
            <person name="Rajasekar S."/>
            <person name="Grimwood J."/>
            <person name="Han X."/>
            <person name="Sun S."/>
            <person name="Hou Z."/>
            <person name="He W."/>
            <person name="Dai G."/>
            <person name="Sun C."/>
            <person name="Schmutz J."/>
            <person name="Leebens-Mack J.H."/>
            <person name="Li F.W."/>
            <person name="Wang L."/>
        </authorList>
    </citation>
    <scope>NUCLEOTIDE SEQUENCE [LARGE SCALE GENOMIC DNA]</scope>
    <source>
        <strain evidence="2">cv. PW_Plant_1</strain>
    </source>
</reference>
<organism evidence="1 2">
    <name type="scientific">Diphasiastrum complanatum</name>
    <name type="common">Issler's clubmoss</name>
    <name type="synonym">Lycopodium complanatum</name>
    <dbReference type="NCBI Taxonomy" id="34168"/>
    <lineage>
        <taxon>Eukaryota</taxon>
        <taxon>Viridiplantae</taxon>
        <taxon>Streptophyta</taxon>
        <taxon>Embryophyta</taxon>
        <taxon>Tracheophyta</taxon>
        <taxon>Lycopodiopsida</taxon>
        <taxon>Lycopodiales</taxon>
        <taxon>Lycopodiaceae</taxon>
        <taxon>Lycopodioideae</taxon>
        <taxon>Diphasiastrum</taxon>
    </lineage>
</organism>
<evidence type="ECO:0000313" key="2">
    <source>
        <dbReference type="Proteomes" id="UP001162992"/>
    </source>
</evidence>
<sequence length="353" mass="38773">MAASMLKESGLPSPLLHRTPTSAPQSALNPVHLAFSCQTSPHHLDCCKLYCRSGAIRQLEAKKRSRCKCSKTSLLTNEATTVELPCLPFNPSEVFTPSASKTLHLYEARFLALLDEVLGKYNNLFAHIIVERVVGHSLGLGQEINSFAATYGCLAQVESVRQLEVGALVTIRGIGRVSIVEITQVEPFLKGKASPFQDDIPEDIKGISSMTKKLKQILADVQQLQIKLKGSNFCTDAGHELLEFEGHHLSMLCQTSSSDSLQTPLEKALQWAEKGDQDSSLKLFVPRREERISFAALQPVAGASARELHKLLQERLLAMESTDTLQRLKNVSLFAEESRASIAAKVAIQSLQL</sequence>
<comment type="caution">
    <text evidence="1">The sequence shown here is derived from an EMBL/GenBank/DDBJ whole genome shotgun (WGS) entry which is preliminary data.</text>
</comment>
<evidence type="ECO:0000313" key="1">
    <source>
        <dbReference type="EMBL" id="KAJ7559462.1"/>
    </source>
</evidence>
<dbReference type="Proteomes" id="UP001162992">
    <property type="component" value="Chromosome 4"/>
</dbReference>
<gene>
    <name evidence="1" type="ORF">O6H91_04G085900</name>
</gene>